<dbReference type="GO" id="GO:0032993">
    <property type="term" value="C:protein-DNA complex"/>
    <property type="evidence" value="ECO:0007669"/>
    <property type="project" value="TreeGrafter"/>
</dbReference>
<dbReference type="STRING" id="52131.GA0061100_11115"/>
<keyword evidence="11" id="KW-1185">Reference proteome</keyword>
<dbReference type="Pfam" id="PF00072">
    <property type="entry name" value="Response_reg"/>
    <property type="match status" value="1"/>
</dbReference>
<accession>A0A1C3W3E1</accession>
<dbReference type="GO" id="GO:0005829">
    <property type="term" value="C:cytosol"/>
    <property type="evidence" value="ECO:0007669"/>
    <property type="project" value="TreeGrafter"/>
</dbReference>
<evidence type="ECO:0000313" key="10">
    <source>
        <dbReference type="EMBL" id="SCB34597.1"/>
    </source>
</evidence>
<evidence type="ECO:0000259" key="9">
    <source>
        <dbReference type="PROSITE" id="PS51755"/>
    </source>
</evidence>
<dbReference type="PANTHER" id="PTHR48111:SF37">
    <property type="entry name" value="RESPONSE REGULATOR PROTEIN CARR"/>
    <property type="match status" value="1"/>
</dbReference>
<dbReference type="GO" id="GO:0000976">
    <property type="term" value="F:transcription cis-regulatory region binding"/>
    <property type="evidence" value="ECO:0007669"/>
    <property type="project" value="TreeGrafter"/>
</dbReference>
<keyword evidence="5" id="KW-0804">Transcription</keyword>
<dbReference type="SUPFAM" id="SSF52172">
    <property type="entry name" value="CheY-like"/>
    <property type="match status" value="1"/>
</dbReference>
<dbReference type="Gene3D" id="6.10.250.690">
    <property type="match status" value="1"/>
</dbReference>
<feature type="domain" description="OmpR/PhoB-type" evidence="9">
    <location>
        <begin position="124"/>
        <end position="218"/>
    </location>
</feature>
<evidence type="ECO:0000256" key="2">
    <source>
        <dbReference type="ARBA" id="ARBA00023012"/>
    </source>
</evidence>
<dbReference type="PANTHER" id="PTHR48111">
    <property type="entry name" value="REGULATOR OF RPOS"/>
    <property type="match status" value="1"/>
</dbReference>
<evidence type="ECO:0000256" key="6">
    <source>
        <dbReference type="PROSITE-ProRule" id="PRU00169"/>
    </source>
</evidence>
<dbReference type="SMART" id="SM00862">
    <property type="entry name" value="Trans_reg_C"/>
    <property type="match status" value="1"/>
</dbReference>
<evidence type="ECO:0000313" key="11">
    <source>
        <dbReference type="Proteomes" id="UP000186228"/>
    </source>
</evidence>
<feature type="DNA-binding region" description="OmpR/PhoB-type" evidence="7">
    <location>
        <begin position="124"/>
        <end position="218"/>
    </location>
</feature>
<keyword evidence="1 6" id="KW-0597">Phosphoprotein</keyword>
<name>A0A1C3W3E1_9HYPH</name>
<dbReference type="PROSITE" id="PS50110">
    <property type="entry name" value="RESPONSE_REGULATORY"/>
    <property type="match status" value="1"/>
</dbReference>
<dbReference type="InterPro" id="IPR039420">
    <property type="entry name" value="WalR-like"/>
</dbReference>
<dbReference type="CDD" id="cd00383">
    <property type="entry name" value="trans_reg_C"/>
    <property type="match status" value="1"/>
</dbReference>
<dbReference type="InterPro" id="IPR036388">
    <property type="entry name" value="WH-like_DNA-bd_sf"/>
</dbReference>
<feature type="modified residue" description="4-aspartylphosphate" evidence="6">
    <location>
        <position position="51"/>
    </location>
</feature>
<feature type="domain" description="Response regulatory" evidence="8">
    <location>
        <begin position="2"/>
        <end position="116"/>
    </location>
</feature>
<dbReference type="FunFam" id="3.40.50.2300:FF:000002">
    <property type="entry name" value="DNA-binding response regulator PhoP"/>
    <property type="match status" value="1"/>
</dbReference>
<dbReference type="AlphaFoldDB" id="A0A1C3W3E1"/>
<keyword evidence="3" id="KW-0805">Transcription regulation</keyword>
<dbReference type="PROSITE" id="PS51755">
    <property type="entry name" value="OMPR_PHOB"/>
    <property type="match status" value="1"/>
</dbReference>
<dbReference type="SMART" id="SM00448">
    <property type="entry name" value="REC"/>
    <property type="match status" value="1"/>
</dbReference>
<evidence type="ECO:0000256" key="4">
    <source>
        <dbReference type="ARBA" id="ARBA00023125"/>
    </source>
</evidence>
<dbReference type="Gene3D" id="1.10.10.10">
    <property type="entry name" value="Winged helix-like DNA-binding domain superfamily/Winged helix DNA-binding domain"/>
    <property type="match status" value="1"/>
</dbReference>
<dbReference type="RefSeq" id="WP_015342375.1">
    <property type="nucleotide sequence ID" value="NZ_FMAC01000011.1"/>
</dbReference>
<dbReference type="Pfam" id="PF00486">
    <property type="entry name" value="Trans_reg_C"/>
    <property type="match status" value="1"/>
</dbReference>
<evidence type="ECO:0000256" key="1">
    <source>
        <dbReference type="ARBA" id="ARBA00022553"/>
    </source>
</evidence>
<evidence type="ECO:0000256" key="5">
    <source>
        <dbReference type="ARBA" id="ARBA00023163"/>
    </source>
</evidence>
<dbReference type="InterPro" id="IPR001789">
    <property type="entry name" value="Sig_transdc_resp-reg_receiver"/>
</dbReference>
<proteinExistence type="predicted"/>
<dbReference type="InterPro" id="IPR011006">
    <property type="entry name" value="CheY-like_superfamily"/>
</dbReference>
<sequence>MRILIAEDEPSIVADMRRCLEDQHYVVSTVSNGEEAWYRGDIEHFDLVILDLGLPKLDGLTVLRRWRAERRGMPVIILTARDGWRDKVDGMDAGADDYLTKPFRMEELLARVRALMRRAAGQSSPILSNGVLELDTRQRTVSFRGQPVQVTALEYRLLAYLMHNAGTVLSRTQIADSIYDEETELLSNALEVVVARLRRKFDGTVIETRRGQGYIIPREAPPS</sequence>
<evidence type="ECO:0000259" key="8">
    <source>
        <dbReference type="PROSITE" id="PS50110"/>
    </source>
</evidence>
<reference evidence="11" key="1">
    <citation type="submission" date="2016-08" db="EMBL/GenBank/DDBJ databases">
        <authorList>
            <person name="Varghese N."/>
            <person name="Submissions Spin"/>
        </authorList>
    </citation>
    <scope>NUCLEOTIDE SEQUENCE [LARGE SCALE GENOMIC DNA]</scope>
    <source>
        <strain evidence="11">CCBAU 57015</strain>
    </source>
</reference>
<organism evidence="10 11">
    <name type="scientific">Rhizobium hainanense</name>
    <dbReference type="NCBI Taxonomy" id="52131"/>
    <lineage>
        <taxon>Bacteria</taxon>
        <taxon>Pseudomonadati</taxon>
        <taxon>Pseudomonadota</taxon>
        <taxon>Alphaproteobacteria</taxon>
        <taxon>Hyphomicrobiales</taxon>
        <taxon>Rhizobiaceae</taxon>
        <taxon>Rhizobium/Agrobacterium group</taxon>
        <taxon>Rhizobium</taxon>
    </lineage>
</organism>
<protein>
    <submittedName>
        <fullName evidence="10">DNA-binding response regulator, OmpR family, contains REC and winged-helix (WHTH) domain</fullName>
    </submittedName>
</protein>
<dbReference type="CDD" id="cd19934">
    <property type="entry name" value="REC_OmpR_EcPhoP-like"/>
    <property type="match status" value="1"/>
</dbReference>
<evidence type="ECO:0000256" key="7">
    <source>
        <dbReference type="PROSITE-ProRule" id="PRU01091"/>
    </source>
</evidence>
<dbReference type="Gene3D" id="3.40.50.2300">
    <property type="match status" value="1"/>
</dbReference>
<keyword evidence="4 7" id="KW-0238">DNA-binding</keyword>
<dbReference type="Proteomes" id="UP000186228">
    <property type="component" value="Unassembled WGS sequence"/>
</dbReference>
<dbReference type="EMBL" id="FMAC01000011">
    <property type="protein sequence ID" value="SCB34597.1"/>
    <property type="molecule type" value="Genomic_DNA"/>
</dbReference>
<evidence type="ECO:0000256" key="3">
    <source>
        <dbReference type="ARBA" id="ARBA00023015"/>
    </source>
</evidence>
<dbReference type="GO" id="GO:0006355">
    <property type="term" value="P:regulation of DNA-templated transcription"/>
    <property type="evidence" value="ECO:0007669"/>
    <property type="project" value="InterPro"/>
</dbReference>
<dbReference type="OrthoDB" id="9802426at2"/>
<dbReference type="InterPro" id="IPR001867">
    <property type="entry name" value="OmpR/PhoB-type_DNA-bd"/>
</dbReference>
<gene>
    <name evidence="10" type="ORF">GA0061100_11115</name>
</gene>
<dbReference type="GO" id="GO:0000156">
    <property type="term" value="F:phosphorelay response regulator activity"/>
    <property type="evidence" value="ECO:0007669"/>
    <property type="project" value="TreeGrafter"/>
</dbReference>
<keyword evidence="2" id="KW-0902">Two-component regulatory system</keyword>